<keyword evidence="3" id="KW-0812">Transmembrane</keyword>
<dbReference type="EMBL" id="DABAOZ010000013">
    <property type="protein sequence ID" value="HAH1874036.1"/>
    <property type="molecule type" value="Genomic_DNA"/>
</dbReference>
<dbReference type="AlphaFoldDB" id="A0A775TI27"/>
<evidence type="ECO:0000256" key="1">
    <source>
        <dbReference type="ARBA" id="ARBA00004651"/>
    </source>
</evidence>
<evidence type="ECO:0000256" key="3">
    <source>
        <dbReference type="ARBA" id="ARBA00022692"/>
    </source>
</evidence>
<evidence type="ECO:0000256" key="2">
    <source>
        <dbReference type="ARBA" id="ARBA00022475"/>
    </source>
</evidence>
<dbReference type="PANTHER" id="PTHR30250">
    <property type="entry name" value="PST FAMILY PREDICTED COLANIC ACID TRANSPORTER"/>
    <property type="match status" value="1"/>
</dbReference>
<keyword evidence="2" id="KW-1003">Cell membrane</keyword>
<comment type="caution">
    <text evidence="7">The sequence shown here is derived from an EMBL/GenBank/DDBJ whole genome shotgun (WGS) entry which is preliminary data.</text>
</comment>
<accession>A0A775TI27</accession>
<evidence type="ECO:0000256" key="4">
    <source>
        <dbReference type="ARBA" id="ARBA00022989"/>
    </source>
</evidence>
<dbReference type="GO" id="GO:0005886">
    <property type="term" value="C:plasma membrane"/>
    <property type="evidence" value="ECO:0007669"/>
    <property type="project" value="UniProtKB-SubCell"/>
</dbReference>
<comment type="subcellular location">
    <subcellularLocation>
        <location evidence="1">Cell membrane</location>
        <topology evidence="1">Multi-pass membrane protein</topology>
    </subcellularLocation>
</comment>
<keyword evidence="4" id="KW-1133">Transmembrane helix</keyword>
<proteinExistence type="predicted"/>
<dbReference type="InterPro" id="IPR050833">
    <property type="entry name" value="Poly_Biosynth_Transport"/>
</dbReference>
<evidence type="ECO:0000256" key="6">
    <source>
        <dbReference type="ARBA" id="ARBA00049738"/>
    </source>
</evidence>
<gene>
    <name evidence="7" type="ORF">GRD59_13680</name>
</gene>
<evidence type="ECO:0000256" key="5">
    <source>
        <dbReference type="ARBA" id="ARBA00023136"/>
    </source>
</evidence>
<reference evidence="7" key="1">
    <citation type="journal article" date="2018" name="Genome Biol.">
        <title>SKESA: strategic k-mer extension for scrupulous assemblies.</title>
        <authorList>
            <person name="Souvorov A."/>
            <person name="Agarwala R."/>
            <person name="Lipman D.J."/>
        </authorList>
    </citation>
    <scope>NUCLEOTIDE SEQUENCE</scope>
    <source>
        <strain evidence="7">EC00748</strain>
    </source>
</reference>
<name>A0A775TI27_ECOLX</name>
<dbReference type="PANTHER" id="PTHR30250:SF11">
    <property type="entry name" value="O-ANTIGEN TRANSPORTER-RELATED"/>
    <property type="match status" value="1"/>
</dbReference>
<organism evidence="7">
    <name type="scientific">Escherichia coli</name>
    <dbReference type="NCBI Taxonomy" id="562"/>
    <lineage>
        <taxon>Bacteria</taxon>
        <taxon>Pseudomonadati</taxon>
        <taxon>Pseudomonadota</taxon>
        <taxon>Gammaproteobacteria</taxon>
        <taxon>Enterobacterales</taxon>
        <taxon>Enterobacteriaceae</taxon>
        <taxon>Escherichia</taxon>
    </lineage>
</organism>
<sequence>MNSRLLSYLCGSVGVFAIRFLYFLALTFFLNTQELADFTTSISISAILLSVCMYGNYNLFMRRTAQGEGSDLVLGEYIITSFFYFSFFLIILLMLRFNYNQFMGVSTNSLIYIYFAEFFFTAIPALFKAYALTEYDRNILVDSLVNINVALLLLASVTLLYFYDSKDYYSVWIKVYASVGLLSFIIRLLIWRKNIHYPNIKHYIPAVINQFHNGHGFMISTVFRNIYLNIDKILMLNILGGEIAGNYAIAFRFYNVFLMVLNSVSGVKEAKLYQLAEESLHALNKEVASINRMTLKYFIMVIPFWLLASFGVYIYYPEQCAYMLILLLLLCPVQLLSFTMLNVLNSSGFEWQRLLYMFIGALISAVTSFLLSGLMSWVAIIAGAILSSSAVLVLSKNIFMKKVSDV</sequence>
<keyword evidence="5" id="KW-0472">Membrane</keyword>
<evidence type="ECO:0000313" key="7">
    <source>
        <dbReference type="EMBL" id="HAH1874036.1"/>
    </source>
</evidence>
<protein>
    <recommendedName>
        <fullName evidence="6">Putative O-antigen transporter</fullName>
    </recommendedName>
</protein>
<reference evidence="7" key="2">
    <citation type="submission" date="2019-12" db="EMBL/GenBank/DDBJ databases">
        <authorList>
            <consortium name="NCBI Pathogen Detection Project"/>
        </authorList>
    </citation>
    <scope>NUCLEOTIDE SEQUENCE</scope>
    <source>
        <strain evidence="7">EC00748</strain>
    </source>
</reference>
<dbReference type="RefSeq" id="WP_124062529.1">
    <property type="nucleotide sequence ID" value="NZ_BFGB01000026.1"/>
</dbReference>